<reference evidence="1" key="1">
    <citation type="journal article" date="2020" name="Nature">
        <title>Giant virus diversity and host interactions through global metagenomics.</title>
        <authorList>
            <person name="Schulz F."/>
            <person name="Roux S."/>
            <person name="Paez-Espino D."/>
            <person name="Jungbluth S."/>
            <person name="Walsh D.A."/>
            <person name="Denef V.J."/>
            <person name="McMahon K.D."/>
            <person name="Konstantinidis K.T."/>
            <person name="Eloe-Fadrosh E.A."/>
            <person name="Kyrpides N.C."/>
            <person name="Woyke T."/>
        </authorList>
    </citation>
    <scope>NUCLEOTIDE SEQUENCE</scope>
    <source>
        <strain evidence="1">GVMAG-S-ERX555961-36</strain>
    </source>
</reference>
<dbReference type="EMBL" id="MN738762">
    <property type="protein sequence ID" value="QHS83732.1"/>
    <property type="molecule type" value="Genomic_DNA"/>
</dbReference>
<sequence length="217" mass="23714">MSSHTDLVNRRKRLNIYKNSQQDADNITDYRCGRVLADGQQVRAQAPPAAAPAPPAVETAYGAGDNTELLNNRYCTHLFKNEKKSTENLIKWRLGQLYTEESQAAAPVPAPEAVMLSAEATATTPPVPVPDATLQAAGPMPGNIDGIYNPECKFNCSDTEYGNENTKEMYEEGVRVCESAQAPSGTAHGRNVSTSDTRSIFSRGKEFWTNYNGLIKK</sequence>
<proteinExistence type="predicted"/>
<organism evidence="1">
    <name type="scientific">viral metagenome</name>
    <dbReference type="NCBI Taxonomy" id="1070528"/>
    <lineage>
        <taxon>unclassified sequences</taxon>
        <taxon>metagenomes</taxon>
        <taxon>organismal metagenomes</taxon>
    </lineage>
</organism>
<protein>
    <submittedName>
        <fullName evidence="1">Uncharacterized protein</fullName>
    </submittedName>
</protein>
<accession>A0A6C0AVE4</accession>
<evidence type="ECO:0000313" key="1">
    <source>
        <dbReference type="EMBL" id="QHS83732.1"/>
    </source>
</evidence>
<name>A0A6C0AVE4_9ZZZZ</name>
<dbReference type="AlphaFoldDB" id="A0A6C0AVE4"/>